<evidence type="ECO:0000256" key="8">
    <source>
        <dbReference type="ARBA" id="ARBA00023273"/>
    </source>
</evidence>
<dbReference type="PANTHER" id="PTHR12764">
    <property type="entry name" value="WD REPEAT DOMAIN-RELATED"/>
    <property type="match status" value="1"/>
</dbReference>
<accession>A0A8J2SMR2</accession>
<dbReference type="GO" id="GO:1905515">
    <property type="term" value="P:non-motile cilium assembly"/>
    <property type="evidence" value="ECO:0007669"/>
    <property type="project" value="TreeGrafter"/>
</dbReference>
<keyword evidence="16" id="KW-1185">Reference proteome</keyword>
<protein>
    <recommendedName>
        <fullName evidence="17">Anaphase-promoting complex subunit 4 WD40 domain-containing protein</fullName>
    </recommendedName>
</protein>
<feature type="domain" description="IFT121 second beta-propeller" evidence="12">
    <location>
        <begin position="334"/>
        <end position="671"/>
    </location>
</feature>
<dbReference type="GO" id="GO:0061512">
    <property type="term" value="P:protein localization to cilium"/>
    <property type="evidence" value="ECO:0007669"/>
    <property type="project" value="TreeGrafter"/>
</dbReference>
<evidence type="ECO:0000259" key="12">
    <source>
        <dbReference type="Pfam" id="PF23390"/>
    </source>
</evidence>
<dbReference type="InterPro" id="IPR011990">
    <property type="entry name" value="TPR-like_helical_dom_sf"/>
</dbReference>
<evidence type="ECO:0008006" key="17">
    <source>
        <dbReference type="Google" id="ProtNLM"/>
    </source>
</evidence>
<dbReference type="InterPro" id="IPR056157">
    <property type="entry name" value="TPR_IFT80_172_dom"/>
</dbReference>
<keyword evidence="5" id="KW-0970">Cilium biogenesis/degradation</keyword>
<evidence type="ECO:0000259" key="13">
    <source>
        <dbReference type="Pfam" id="PF24797"/>
    </source>
</evidence>
<dbReference type="Pfam" id="PF23145">
    <property type="entry name" value="Zf_2nd_IFT121"/>
    <property type="match status" value="1"/>
</dbReference>
<dbReference type="InterPro" id="IPR057979">
    <property type="entry name" value="TPR_IFT121"/>
</dbReference>
<dbReference type="InterPro" id="IPR039857">
    <property type="entry name" value="Ift122/121"/>
</dbReference>
<dbReference type="Pfam" id="PF25170">
    <property type="entry name" value="TPR_WDR35"/>
    <property type="match status" value="1"/>
</dbReference>
<evidence type="ECO:0000256" key="7">
    <source>
        <dbReference type="ARBA" id="ARBA00023212"/>
    </source>
</evidence>
<dbReference type="InterPro" id="IPR015943">
    <property type="entry name" value="WD40/YVTN_repeat-like_dom_sf"/>
</dbReference>
<dbReference type="Proteomes" id="UP000789595">
    <property type="component" value="Unassembled WGS sequence"/>
</dbReference>
<evidence type="ECO:0000256" key="1">
    <source>
        <dbReference type="ARBA" id="ARBA00004120"/>
    </source>
</evidence>
<dbReference type="InterPro" id="IPR001680">
    <property type="entry name" value="WD40_rpt"/>
</dbReference>
<keyword evidence="4" id="KW-0677">Repeat</keyword>
<feature type="domain" description="IFT121-like zinc finger" evidence="10">
    <location>
        <begin position="1154"/>
        <end position="1194"/>
    </location>
</feature>
<evidence type="ECO:0000259" key="11">
    <source>
        <dbReference type="Pfam" id="PF23387"/>
    </source>
</evidence>
<keyword evidence="8" id="KW-0966">Cell projection</keyword>
<dbReference type="Pfam" id="PF24797">
    <property type="entry name" value="Beta-prop_WDR35_TULP_N"/>
    <property type="match status" value="1"/>
</dbReference>
<evidence type="ECO:0000256" key="2">
    <source>
        <dbReference type="ARBA" id="ARBA00022490"/>
    </source>
</evidence>
<keyword evidence="2" id="KW-0963">Cytoplasm</keyword>
<dbReference type="AlphaFoldDB" id="A0A8J2SMR2"/>
<dbReference type="InterPro" id="IPR056170">
    <property type="entry name" value="Znf_IFT121-like"/>
</dbReference>
<keyword evidence="6" id="KW-0969">Cilium</keyword>
<evidence type="ECO:0000259" key="14">
    <source>
        <dbReference type="Pfam" id="PF25768"/>
    </source>
</evidence>
<dbReference type="PIRSF" id="PIRSF037536">
    <property type="entry name" value="WD_repeat_p35"/>
    <property type="match status" value="1"/>
</dbReference>
<dbReference type="OrthoDB" id="10260567at2759"/>
<gene>
    <name evidence="15" type="ORF">PECAL_3P07250</name>
</gene>
<keyword evidence="7" id="KW-0206">Cytoskeleton</keyword>
<dbReference type="InterPro" id="IPR036322">
    <property type="entry name" value="WD40_repeat_dom_sf"/>
</dbReference>
<dbReference type="GO" id="GO:0030991">
    <property type="term" value="C:intraciliary transport particle A"/>
    <property type="evidence" value="ECO:0007669"/>
    <property type="project" value="TreeGrafter"/>
</dbReference>
<evidence type="ECO:0000256" key="4">
    <source>
        <dbReference type="ARBA" id="ARBA00022737"/>
    </source>
</evidence>
<evidence type="ECO:0000256" key="6">
    <source>
        <dbReference type="ARBA" id="ARBA00023069"/>
    </source>
</evidence>
<name>A0A8J2SMR2_9STRA</name>
<feature type="domain" description="IFT80/172/WDR35 TPR" evidence="11">
    <location>
        <begin position="704"/>
        <end position="793"/>
    </location>
</feature>
<dbReference type="Pfam" id="PF23387">
    <property type="entry name" value="TPR_IFT80_172"/>
    <property type="match status" value="1"/>
</dbReference>
<dbReference type="Pfam" id="PF25768">
    <property type="entry name" value="TPR_IFT121"/>
    <property type="match status" value="1"/>
</dbReference>
<dbReference type="Pfam" id="PF23390">
    <property type="entry name" value="Beta-prop_WDR35_2nd"/>
    <property type="match status" value="1"/>
</dbReference>
<reference evidence="15" key="1">
    <citation type="submission" date="2021-11" db="EMBL/GenBank/DDBJ databases">
        <authorList>
            <consortium name="Genoscope - CEA"/>
            <person name="William W."/>
        </authorList>
    </citation>
    <scope>NUCLEOTIDE SEQUENCE</scope>
</reference>
<evidence type="ECO:0000259" key="10">
    <source>
        <dbReference type="Pfam" id="PF23145"/>
    </source>
</evidence>
<comment type="caution">
    <text evidence="15">The sequence shown here is derived from an EMBL/GenBank/DDBJ whole genome shotgun (WGS) entry which is preliminary data.</text>
</comment>
<evidence type="ECO:0000256" key="9">
    <source>
        <dbReference type="PROSITE-ProRule" id="PRU00221"/>
    </source>
</evidence>
<dbReference type="InterPro" id="IPR056159">
    <property type="entry name" value="Beta-prop_IFT121_TULP_N"/>
</dbReference>
<evidence type="ECO:0000256" key="5">
    <source>
        <dbReference type="ARBA" id="ARBA00022794"/>
    </source>
</evidence>
<feature type="domain" description="IFT121/TULP4 N-terminal" evidence="13">
    <location>
        <begin position="1"/>
        <end position="329"/>
    </location>
</feature>
<dbReference type="GO" id="GO:0097730">
    <property type="term" value="C:non-motile cilium"/>
    <property type="evidence" value="ECO:0007669"/>
    <property type="project" value="TreeGrafter"/>
</dbReference>
<dbReference type="SMART" id="SM00320">
    <property type="entry name" value="WD40"/>
    <property type="match status" value="3"/>
</dbReference>
<dbReference type="PANTHER" id="PTHR12764:SF5">
    <property type="entry name" value="LD29485P"/>
    <property type="match status" value="1"/>
</dbReference>
<dbReference type="InterPro" id="IPR056158">
    <property type="entry name" value="Beta-prop_IFT121_2nd"/>
</dbReference>
<dbReference type="GO" id="GO:0035721">
    <property type="term" value="P:intraciliary retrograde transport"/>
    <property type="evidence" value="ECO:0007669"/>
    <property type="project" value="TreeGrafter"/>
</dbReference>
<evidence type="ECO:0000313" key="16">
    <source>
        <dbReference type="Proteomes" id="UP000789595"/>
    </source>
</evidence>
<dbReference type="Gene3D" id="2.130.10.10">
    <property type="entry name" value="YVTN repeat-like/Quinoprotein amine dehydrogenase"/>
    <property type="match status" value="1"/>
</dbReference>
<evidence type="ECO:0000256" key="3">
    <source>
        <dbReference type="ARBA" id="ARBA00022574"/>
    </source>
</evidence>
<comment type="subcellular location">
    <subcellularLocation>
        <location evidence="1">Cytoplasm</location>
        <location evidence="1">Cytoskeleton</location>
        <location evidence="1">Cilium basal body</location>
    </subcellularLocation>
</comment>
<evidence type="ECO:0000313" key="15">
    <source>
        <dbReference type="EMBL" id="CAH0370816.1"/>
    </source>
</evidence>
<feature type="domain" description="IFT121-like TPR repeats" evidence="14">
    <location>
        <begin position="1027"/>
        <end position="1131"/>
    </location>
</feature>
<dbReference type="EMBL" id="CAKKNE010000003">
    <property type="protein sequence ID" value="CAH0370816.1"/>
    <property type="molecule type" value="Genomic_DNA"/>
</dbReference>
<dbReference type="PROSITE" id="PS50082">
    <property type="entry name" value="WD_REPEATS_2"/>
    <property type="match status" value="1"/>
</dbReference>
<sequence>MFVYLSKKIAIPNGVKLHSLAWNPDHGWLAAGGADGLLKVLKLDAPRPAGATQAPSNLSMNQTLEGHQGAVVCSTWNANYRKLTTSDQNGLIIVWMLHKGVWFEEMINNRNRSVVKAMKWTPDGQKICIVYEDGAVIVGSVDGNRLWGKEMETGLTNVEWSPDASYILFVTTDSELHIYDSQGTKVKSIPSLSDRSESKKKRAGNALIVAIDWYDGMEGYADSTAPTLAVAYADGRVQLARGSDDADPIIIDSGLRLRECKWDTRGTTLALAGTSEEKKDAVVRFYSPKGVKLRSLKVPGGGINALSWEGGGLRIALAVDAYIYFANARPEHKWGLFAGEVIVAAYQPPERSGTALVFWDLRTGDKVKKRANGLRHVKAVGDHCVTICDEVDIQSKKTTHAIKLRDAIGVVVEERSSPLDPKFCSLTEHFCLVASERYVYVWQFARQQSVKGREQKMQKELISLREAGGREKVLDVEDGSSLPLNEFREDDERMRDPITAITASEKALFVGRRNGDVHEFALPTLRQKCIHRYHSAPWLLRVNCDASKIAVVDAHGRLGVLDLSAADPERRKVVRDEFSEEKEEKKDSEDVQPVMKLERKDCWDVLWAEDDADSFAAMEKTRLCVYKNLEPEEPVVCSGYLASFKDLQVTSVVLEHVVQSPDKVQKDSVVSNDTARLRELKDKIAQTGASDAYNFVDANPHPRLWRHLAEAALEALDLQCADKAFVRCSDYQGIQFVKRLRALSDRMKRKAEVAAFFGRFEEAEQIYRDIDRKDLAIDLRTRLGDWQRVAELVRSGAGDDKTLQASYLKLGDHYAGRSRWSRAREFYDLAGDVEKRASCYYRLEDFDALEKLLSNLPERHPLLGELGRMFESVGLHTPAVDAYLRANEPKQAVDCCVLLNQWERAAEIAEDHGYQQIEGLLAKRSGQLLREGQKLLAVELYRRANRPTDAAKLLATIAEEVGVKNACPVRAKKLHVLAALEVERFRKKALDLTTTNGDIAQTTAATLDTLMTQDADSGTGAGRKIMDNAWRGAACYHYYCLAHRQLYDAQYVDAMKTSIRLSEYEDILPKVDIYSLVALSAYHAKDWYVCSKAFIKLETLDDPPQCDDEKEDYLEEIQKLAIDIFTDHAPGDKSPNNLDPCYFECLNMGVGYAACTKTGRAVLDGRTIKCKTCRHHAIESALDGANCCPLCHSAYPDEYRS</sequence>
<organism evidence="15 16">
    <name type="scientific">Pelagomonas calceolata</name>
    <dbReference type="NCBI Taxonomy" id="35677"/>
    <lineage>
        <taxon>Eukaryota</taxon>
        <taxon>Sar</taxon>
        <taxon>Stramenopiles</taxon>
        <taxon>Ochrophyta</taxon>
        <taxon>Pelagophyceae</taxon>
        <taxon>Pelagomonadales</taxon>
        <taxon>Pelagomonadaceae</taxon>
        <taxon>Pelagomonas</taxon>
    </lineage>
</organism>
<dbReference type="InterPro" id="IPR017233">
    <property type="entry name" value="WDR35"/>
</dbReference>
<proteinExistence type="predicted"/>
<dbReference type="SUPFAM" id="SSF48452">
    <property type="entry name" value="TPR-like"/>
    <property type="match status" value="1"/>
</dbReference>
<keyword evidence="3 9" id="KW-0853">WD repeat</keyword>
<dbReference type="Gene3D" id="1.25.40.470">
    <property type="match status" value="1"/>
</dbReference>
<feature type="repeat" description="WD" evidence="9">
    <location>
        <begin position="64"/>
        <end position="95"/>
    </location>
</feature>
<dbReference type="SUPFAM" id="SSF50978">
    <property type="entry name" value="WD40 repeat-like"/>
    <property type="match status" value="1"/>
</dbReference>
<dbReference type="InterPro" id="IPR057361">
    <property type="entry name" value="TPR_WDR35"/>
</dbReference>